<dbReference type="OrthoDB" id="6629557at2759"/>
<dbReference type="InterPro" id="IPR000618">
    <property type="entry name" value="Insect_cuticle"/>
</dbReference>
<accession>A0A834Y1R7</accession>
<dbReference type="InterPro" id="IPR050468">
    <property type="entry name" value="Cuticle_Struct_Prot"/>
</dbReference>
<name>A0A834Y1R7_APHGI</name>
<dbReference type="Pfam" id="PF00379">
    <property type="entry name" value="Chitin_bind_4"/>
    <property type="match status" value="1"/>
</dbReference>
<evidence type="ECO:0000313" key="3">
    <source>
        <dbReference type="EMBL" id="KAF7997076.1"/>
    </source>
</evidence>
<evidence type="ECO:0000256" key="1">
    <source>
        <dbReference type="PROSITE-ProRule" id="PRU00497"/>
    </source>
</evidence>
<dbReference type="GO" id="GO:0008010">
    <property type="term" value="F:structural constituent of chitin-based larval cuticle"/>
    <property type="evidence" value="ECO:0007669"/>
    <property type="project" value="TreeGrafter"/>
</dbReference>
<dbReference type="EMBL" id="JACMRX010000001">
    <property type="protein sequence ID" value="KAF7997076.1"/>
    <property type="molecule type" value="Genomic_DNA"/>
</dbReference>
<dbReference type="PROSITE" id="PS51155">
    <property type="entry name" value="CHIT_BIND_RR_2"/>
    <property type="match status" value="1"/>
</dbReference>
<gene>
    <name evidence="3" type="ORF">HCN44_005353</name>
</gene>
<feature type="chain" id="PRO_5032812452" evidence="2">
    <location>
        <begin position="18"/>
        <end position="96"/>
    </location>
</feature>
<protein>
    <submittedName>
        <fullName evidence="3">Uncharacterized protein</fullName>
    </submittedName>
</protein>
<dbReference type="AlphaFoldDB" id="A0A834Y1R7"/>
<comment type="caution">
    <text evidence="3">The sequence shown here is derived from an EMBL/GenBank/DDBJ whole genome shotgun (WGS) entry which is preliminary data.</text>
</comment>
<evidence type="ECO:0000256" key="2">
    <source>
        <dbReference type="SAM" id="SignalP"/>
    </source>
</evidence>
<keyword evidence="2" id="KW-0732">Signal</keyword>
<sequence length="96" mass="10441">MKTVVVLLIVAVMTVHSAPQGNPNEITIIKQEENNSIGVGGYHFSYEQSDGQKREETAELKNEGTENEAISVVGSFSYLGPDGKTYRGFHPTITLA</sequence>
<dbReference type="PANTHER" id="PTHR10380">
    <property type="entry name" value="CUTICLE PROTEIN"/>
    <property type="match status" value="1"/>
</dbReference>
<organism evidence="3 4">
    <name type="scientific">Aphidius gifuensis</name>
    <name type="common">Parasitoid wasp</name>
    <dbReference type="NCBI Taxonomy" id="684658"/>
    <lineage>
        <taxon>Eukaryota</taxon>
        <taxon>Metazoa</taxon>
        <taxon>Ecdysozoa</taxon>
        <taxon>Arthropoda</taxon>
        <taxon>Hexapoda</taxon>
        <taxon>Insecta</taxon>
        <taxon>Pterygota</taxon>
        <taxon>Neoptera</taxon>
        <taxon>Endopterygota</taxon>
        <taxon>Hymenoptera</taxon>
        <taxon>Apocrita</taxon>
        <taxon>Ichneumonoidea</taxon>
        <taxon>Braconidae</taxon>
        <taxon>Aphidiinae</taxon>
        <taxon>Aphidius</taxon>
    </lineage>
</organism>
<reference evidence="3 4" key="1">
    <citation type="submission" date="2020-08" db="EMBL/GenBank/DDBJ databases">
        <title>Aphidius gifuensis genome sequencing and assembly.</title>
        <authorList>
            <person name="Du Z."/>
        </authorList>
    </citation>
    <scope>NUCLEOTIDE SEQUENCE [LARGE SCALE GENOMIC DNA]</scope>
    <source>
        <strain evidence="3">YNYX2018</strain>
        <tissue evidence="3">Adults</tissue>
    </source>
</reference>
<evidence type="ECO:0000313" key="4">
    <source>
        <dbReference type="Proteomes" id="UP000639338"/>
    </source>
</evidence>
<dbReference type="GO" id="GO:0062129">
    <property type="term" value="C:chitin-based extracellular matrix"/>
    <property type="evidence" value="ECO:0007669"/>
    <property type="project" value="TreeGrafter"/>
</dbReference>
<keyword evidence="4" id="KW-1185">Reference proteome</keyword>
<dbReference type="Proteomes" id="UP000639338">
    <property type="component" value="Unassembled WGS sequence"/>
</dbReference>
<keyword evidence="1" id="KW-0193">Cuticle</keyword>
<feature type="signal peptide" evidence="2">
    <location>
        <begin position="1"/>
        <end position="17"/>
    </location>
</feature>
<proteinExistence type="predicted"/>
<dbReference type="PANTHER" id="PTHR10380:SF192">
    <property type="entry name" value="GEO02312P1"/>
    <property type="match status" value="1"/>
</dbReference>